<dbReference type="EMBL" id="UINC01223574">
    <property type="protein sequence ID" value="SVE52830.1"/>
    <property type="molecule type" value="Genomic_DNA"/>
</dbReference>
<dbReference type="AlphaFoldDB" id="A0A383E8U4"/>
<proteinExistence type="predicted"/>
<accession>A0A383E8U4</accession>
<name>A0A383E8U4_9ZZZZ</name>
<sequence>MTSEKIKDYCEEALIISKEQGVRDGLTFLIGEKLSLIYYQLKTERNKLKF</sequence>
<organism evidence="1">
    <name type="scientific">marine metagenome</name>
    <dbReference type="NCBI Taxonomy" id="408172"/>
    <lineage>
        <taxon>unclassified sequences</taxon>
        <taxon>metagenomes</taxon>
        <taxon>ecological metagenomes</taxon>
    </lineage>
</organism>
<protein>
    <submittedName>
        <fullName evidence="1">Uncharacterized protein</fullName>
    </submittedName>
</protein>
<evidence type="ECO:0000313" key="1">
    <source>
        <dbReference type="EMBL" id="SVE52830.1"/>
    </source>
</evidence>
<gene>
    <name evidence="1" type="ORF">METZ01_LOCUS505684</name>
</gene>
<reference evidence="1" key="1">
    <citation type="submission" date="2018-05" db="EMBL/GenBank/DDBJ databases">
        <authorList>
            <person name="Lanie J.A."/>
            <person name="Ng W.-L."/>
            <person name="Kazmierczak K.M."/>
            <person name="Andrzejewski T.M."/>
            <person name="Davidsen T.M."/>
            <person name="Wayne K.J."/>
            <person name="Tettelin H."/>
            <person name="Glass J.I."/>
            <person name="Rusch D."/>
            <person name="Podicherti R."/>
            <person name="Tsui H.-C.T."/>
            <person name="Winkler M.E."/>
        </authorList>
    </citation>
    <scope>NUCLEOTIDE SEQUENCE</scope>
</reference>
<feature type="non-terminal residue" evidence="1">
    <location>
        <position position="50"/>
    </location>
</feature>